<protein>
    <submittedName>
        <fullName evidence="2">Uncharacterized protein</fullName>
    </submittedName>
</protein>
<feature type="compositionally biased region" description="Polar residues" evidence="1">
    <location>
        <begin position="198"/>
        <end position="212"/>
    </location>
</feature>
<accession>A0A0B6YQR5</accession>
<feature type="non-terminal residue" evidence="2">
    <location>
        <position position="1"/>
    </location>
</feature>
<feature type="region of interest" description="Disordered" evidence="1">
    <location>
        <begin position="70"/>
        <end position="89"/>
    </location>
</feature>
<reference evidence="2" key="1">
    <citation type="submission" date="2014-12" db="EMBL/GenBank/DDBJ databases">
        <title>Insight into the proteome of Arion vulgaris.</title>
        <authorList>
            <person name="Aradska J."/>
            <person name="Bulat T."/>
            <person name="Smidak R."/>
            <person name="Sarate P."/>
            <person name="Gangsoo J."/>
            <person name="Sialana F."/>
            <person name="Bilban M."/>
            <person name="Lubec G."/>
        </authorList>
    </citation>
    <scope>NUCLEOTIDE SEQUENCE</scope>
    <source>
        <tissue evidence="2">Skin</tissue>
    </source>
</reference>
<organism evidence="2">
    <name type="scientific">Arion vulgaris</name>
    <dbReference type="NCBI Taxonomy" id="1028688"/>
    <lineage>
        <taxon>Eukaryota</taxon>
        <taxon>Metazoa</taxon>
        <taxon>Spiralia</taxon>
        <taxon>Lophotrochozoa</taxon>
        <taxon>Mollusca</taxon>
        <taxon>Gastropoda</taxon>
        <taxon>Heterobranchia</taxon>
        <taxon>Euthyneura</taxon>
        <taxon>Panpulmonata</taxon>
        <taxon>Eupulmonata</taxon>
        <taxon>Stylommatophora</taxon>
        <taxon>Helicina</taxon>
        <taxon>Arionoidea</taxon>
        <taxon>Arionidae</taxon>
        <taxon>Arion</taxon>
    </lineage>
</organism>
<feature type="compositionally biased region" description="Basic and acidic residues" evidence="1">
    <location>
        <begin position="215"/>
        <end position="243"/>
    </location>
</feature>
<feature type="region of interest" description="Disordered" evidence="1">
    <location>
        <begin position="178"/>
        <end position="243"/>
    </location>
</feature>
<sequence>KLGQCNQTLEQEQHMASLLEEISAVQPDSQHRVDAIRGAEEERQTNLANRTNPLDNELIKTKGLLRAPSLRDGKCERKKKPDKEDGENSNLVQTCSACVGDIEFYHENCVCGTKSSEPKRLSLTSLHTCSNKPDLVSDSQSLNCRGCAENHLVNGFPATASNGHADDYIPLAVSTESTADFPKETEPSSKSARIDISASKTFTSPEASTDIQKQLVERRPRRTRESTQRKENRPSIEVDNDVRRSLLKDVENFKKKESLNSPKKMTSNADC</sequence>
<evidence type="ECO:0000313" key="2">
    <source>
        <dbReference type="EMBL" id="CEK58452.1"/>
    </source>
</evidence>
<feature type="compositionally biased region" description="Basic and acidic residues" evidence="1">
    <location>
        <begin position="70"/>
        <end position="83"/>
    </location>
</feature>
<gene>
    <name evidence="2" type="primary">ORF33139</name>
</gene>
<dbReference type="AlphaFoldDB" id="A0A0B6YQR5"/>
<evidence type="ECO:0000256" key="1">
    <source>
        <dbReference type="SAM" id="MobiDB-lite"/>
    </source>
</evidence>
<proteinExistence type="predicted"/>
<name>A0A0B6YQR5_9EUPU</name>
<dbReference type="EMBL" id="HACG01011587">
    <property type="protein sequence ID" value="CEK58452.1"/>
    <property type="molecule type" value="Transcribed_RNA"/>
</dbReference>